<dbReference type="GO" id="GO:0070411">
    <property type="term" value="F:I-SMAD binding"/>
    <property type="evidence" value="ECO:0007669"/>
    <property type="project" value="TreeGrafter"/>
</dbReference>
<dbReference type="SMART" id="SM00523">
    <property type="entry name" value="DWA"/>
    <property type="match status" value="1"/>
</dbReference>
<organism evidence="14 15">
    <name type="scientific">Sinocyclocheilus rhinocerous</name>
    <dbReference type="NCBI Taxonomy" id="307959"/>
    <lineage>
        <taxon>Eukaryota</taxon>
        <taxon>Metazoa</taxon>
        <taxon>Chordata</taxon>
        <taxon>Craniata</taxon>
        <taxon>Vertebrata</taxon>
        <taxon>Euteleostomi</taxon>
        <taxon>Actinopterygii</taxon>
        <taxon>Neopterygii</taxon>
        <taxon>Teleostei</taxon>
        <taxon>Ostariophysi</taxon>
        <taxon>Cypriniformes</taxon>
        <taxon>Cyprinidae</taxon>
        <taxon>Cyprininae</taxon>
        <taxon>Sinocyclocheilus</taxon>
    </lineage>
</organism>
<evidence type="ECO:0000256" key="9">
    <source>
        <dbReference type="RuleBase" id="RU361195"/>
    </source>
</evidence>
<dbReference type="Proteomes" id="UP000472270">
    <property type="component" value="Unassembled WGS sequence"/>
</dbReference>
<sequence>MNNSSRMSVNSPNSNDACLSIVHSLMCHRQGGENEGFAKRAIESLVKKLKEKKDELDSLITAITTNGVHPSKCVTIQRTLDGRLQVAGRKGFPHVIYARLWRWPDLHKNELKHVKFCQYAFDLKYDNVCVNPYHYERVVSPGIGESAVLSFITMHQDITVLCGQLMTPTPPPSTPTHGPPQTPVPPQSPPNQNGHIKLIKSASTGPEFWCSISYFEMDVQVGEMFKVLSSCPVVTIDGYVDPSGGDRFCLGQLSNVHRTDASERARLHIGKGVQLECRGEGDVWMRCMSDHAVFVQSYYLDREAGRAPGDAVHKIYPGAYIKVFDLRQCHRQMQQQAATAQAAAAAQAAAVAGNIPGPGSVGGIAPAVSLSAAAGIGVDDLRRLCILRLSFVKGWGPDYPRQSIKHTPCWVEVHLHRALQLLDEVLHTMPLADPGPAN</sequence>
<dbReference type="SMART" id="SM00524">
    <property type="entry name" value="DWB"/>
    <property type="match status" value="1"/>
</dbReference>
<dbReference type="GO" id="GO:0046872">
    <property type="term" value="F:metal ion binding"/>
    <property type="evidence" value="ECO:0007669"/>
    <property type="project" value="UniProtKB-KW"/>
</dbReference>
<evidence type="ECO:0000256" key="3">
    <source>
        <dbReference type="ARBA" id="ARBA00022723"/>
    </source>
</evidence>
<evidence type="ECO:0000256" key="7">
    <source>
        <dbReference type="ARBA" id="ARBA00023163"/>
    </source>
</evidence>
<dbReference type="GO" id="GO:0005737">
    <property type="term" value="C:cytoplasm"/>
    <property type="evidence" value="ECO:0007669"/>
    <property type="project" value="UniProtKB-SubCell"/>
</dbReference>
<dbReference type="GO" id="GO:0060395">
    <property type="term" value="P:SMAD protein signal transduction"/>
    <property type="evidence" value="ECO:0007669"/>
    <property type="project" value="TreeGrafter"/>
</dbReference>
<keyword evidence="6" id="KW-0238">DNA-binding</keyword>
<evidence type="ECO:0000313" key="14">
    <source>
        <dbReference type="Ensembl" id="ENSSRHP00000065401.1"/>
    </source>
</evidence>
<protein>
    <recommendedName>
        <fullName evidence="9">Mothers against decapentaplegic homolog</fullName>
        <shortName evidence="9">MAD homolog</shortName>
        <shortName evidence="9">Mothers against DPP homolog</shortName>
    </recommendedName>
    <alternativeName>
        <fullName evidence="9">SMAD family member</fullName>
    </alternativeName>
</protein>
<comment type="similarity">
    <text evidence="1 9">Belongs to the dwarfin/SMAD family.</text>
</comment>
<dbReference type="Pfam" id="PF03166">
    <property type="entry name" value="MH2"/>
    <property type="match status" value="1"/>
</dbReference>
<evidence type="ECO:0000256" key="5">
    <source>
        <dbReference type="ARBA" id="ARBA00023015"/>
    </source>
</evidence>
<dbReference type="GO" id="GO:0000978">
    <property type="term" value="F:RNA polymerase II cis-regulatory region sequence-specific DNA binding"/>
    <property type="evidence" value="ECO:0007669"/>
    <property type="project" value="TreeGrafter"/>
</dbReference>
<dbReference type="PANTHER" id="PTHR13703">
    <property type="entry name" value="SMAD"/>
    <property type="match status" value="1"/>
</dbReference>
<dbReference type="PANTHER" id="PTHR13703:SF68">
    <property type="entry name" value="MOTHERS AGAINST DECAPENTAPLEGIC HOMOLOG"/>
    <property type="match status" value="1"/>
</dbReference>
<evidence type="ECO:0000256" key="2">
    <source>
        <dbReference type="ARBA" id="ARBA00022490"/>
    </source>
</evidence>
<evidence type="ECO:0000259" key="13">
    <source>
        <dbReference type="PROSITE" id="PS51076"/>
    </source>
</evidence>
<feature type="domain" description="MH1" evidence="12">
    <location>
        <begin position="20"/>
        <end position="144"/>
    </location>
</feature>
<evidence type="ECO:0000256" key="4">
    <source>
        <dbReference type="ARBA" id="ARBA00022833"/>
    </source>
</evidence>
<keyword evidence="5 9" id="KW-0805">Transcription regulation</keyword>
<dbReference type="Gene3D" id="3.90.520.10">
    <property type="entry name" value="SMAD MH1 domain"/>
    <property type="match status" value="1"/>
</dbReference>
<feature type="region of interest" description="Disordered" evidence="11">
    <location>
        <begin position="165"/>
        <end position="197"/>
    </location>
</feature>
<dbReference type="FunFam" id="3.90.520.10:FF:000002">
    <property type="entry name" value="Mothers against decapentaplegic homolog"/>
    <property type="match status" value="1"/>
</dbReference>
<dbReference type="CDD" id="cd10498">
    <property type="entry name" value="MH2_SMAD_4"/>
    <property type="match status" value="1"/>
</dbReference>
<dbReference type="Gene3D" id="2.60.200.10">
    <property type="match status" value="1"/>
</dbReference>
<evidence type="ECO:0000256" key="6">
    <source>
        <dbReference type="ARBA" id="ARBA00023125"/>
    </source>
</evidence>
<dbReference type="FunFam" id="2.60.200.10:FF:000002">
    <property type="entry name" value="Mothers against decapentaplegic homolog"/>
    <property type="match status" value="1"/>
</dbReference>
<dbReference type="PROSITE" id="PS51075">
    <property type="entry name" value="MH1"/>
    <property type="match status" value="1"/>
</dbReference>
<keyword evidence="4" id="KW-0862">Zinc</keyword>
<keyword evidence="15" id="KW-1185">Reference proteome</keyword>
<dbReference type="GO" id="GO:0030154">
    <property type="term" value="P:cell differentiation"/>
    <property type="evidence" value="ECO:0007669"/>
    <property type="project" value="TreeGrafter"/>
</dbReference>
<evidence type="ECO:0000313" key="15">
    <source>
        <dbReference type="Proteomes" id="UP000472270"/>
    </source>
</evidence>
<dbReference type="SUPFAM" id="SSF49879">
    <property type="entry name" value="SMAD/FHA domain"/>
    <property type="match status" value="1"/>
</dbReference>
<evidence type="ECO:0000256" key="1">
    <source>
        <dbReference type="ARBA" id="ARBA00005545"/>
    </source>
</evidence>
<dbReference type="InterPro" id="IPR013790">
    <property type="entry name" value="Dwarfin"/>
</dbReference>
<dbReference type="InterPro" id="IPR003619">
    <property type="entry name" value="MAD_homology1_Dwarfin-type"/>
</dbReference>
<feature type="coiled-coil region" evidence="10">
    <location>
        <begin position="39"/>
        <end position="66"/>
    </location>
</feature>
<reference evidence="14" key="2">
    <citation type="submission" date="2025-09" db="UniProtKB">
        <authorList>
            <consortium name="Ensembl"/>
        </authorList>
    </citation>
    <scope>IDENTIFICATION</scope>
</reference>
<evidence type="ECO:0000256" key="11">
    <source>
        <dbReference type="SAM" id="MobiDB-lite"/>
    </source>
</evidence>
<dbReference type="InterPro" id="IPR001132">
    <property type="entry name" value="SMAD_dom_Dwarfin-type"/>
</dbReference>
<name>A0A673KLA9_9TELE</name>
<keyword evidence="8 9" id="KW-0539">Nucleus</keyword>
<dbReference type="InterPro" id="IPR017855">
    <property type="entry name" value="SMAD-like_dom_sf"/>
</dbReference>
<accession>A0A673KLA9</accession>
<evidence type="ECO:0000259" key="12">
    <source>
        <dbReference type="PROSITE" id="PS51075"/>
    </source>
</evidence>
<dbReference type="GO" id="GO:0030509">
    <property type="term" value="P:BMP signaling pathway"/>
    <property type="evidence" value="ECO:0007669"/>
    <property type="project" value="TreeGrafter"/>
</dbReference>
<dbReference type="CDD" id="cd10492">
    <property type="entry name" value="MH1_SMAD_4"/>
    <property type="match status" value="1"/>
</dbReference>
<keyword evidence="2 9" id="KW-0963">Cytoplasm</keyword>
<dbReference type="InterPro" id="IPR013019">
    <property type="entry name" value="MAD_homology_MH1"/>
</dbReference>
<dbReference type="GO" id="GO:0071144">
    <property type="term" value="C:heteromeric SMAD protein complex"/>
    <property type="evidence" value="ECO:0007669"/>
    <property type="project" value="TreeGrafter"/>
</dbReference>
<comment type="subcellular location">
    <subcellularLocation>
        <location evidence="9">Cytoplasm</location>
    </subcellularLocation>
    <subcellularLocation>
        <location evidence="9">Nucleus</location>
    </subcellularLocation>
</comment>
<dbReference type="AlphaFoldDB" id="A0A673KLA9"/>
<proteinExistence type="inferred from homology"/>
<keyword evidence="7 9" id="KW-0804">Transcription</keyword>
<evidence type="ECO:0000256" key="10">
    <source>
        <dbReference type="SAM" id="Coils"/>
    </source>
</evidence>
<dbReference type="Pfam" id="PF03165">
    <property type="entry name" value="MH1"/>
    <property type="match status" value="1"/>
</dbReference>
<dbReference type="InterPro" id="IPR008984">
    <property type="entry name" value="SMAD_FHA_dom_sf"/>
</dbReference>
<dbReference type="GO" id="GO:0000981">
    <property type="term" value="F:DNA-binding transcription factor activity, RNA polymerase II-specific"/>
    <property type="evidence" value="ECO:0007669"/>
    <property type="project" value="TreeGrafter"/>
</dbReference>
<dbReference type="SUPFAM" id="SSF56366">
    <property type="entry name" value="SMAD MH1 domain"/>
    <property type="match status" value="1"/>
</dbReference>
<keyword evidence="3" id="KW-0479">Metal-binding</keyword>
<keyword evidence="10" id="KW-0175">Coiled coil</keyword>
<feature type="compositionally biased region" description="Pro residues" evidence="11">
    <location>
        <begin position="168"/>
        <end position="189"/>
    </location>
</feature>
<dbReference type="PROSITE" id="PS51076">
    <property type="entry name" value="MH2"/>
    <property type="match status" value="1"/>
</dbReference>
<evidence type="ECO:0000256" key="8">
    <source>
        <dbReference type="ARBA" id="ARBA00023242"/>
    </source>
</evidence>
<feature type="domain" description="MH2" evidence="13">
    <location>
        <begin position="209"/>
        <end position="438"/>
    </location>
</feature>
<reference evidence="14" key="1">
    <citation type="submission" date="2025-08" db="UniProtKB">
        <authorList>
            <consortium name="Ensembl"/>
        </authorList>
    </citation>
    <scope>IDENTIFICATION</scope>
</reference>
<dbReference type="GO" id="GO:0009653">
    <property type="term" value="P:anatomical structure morphogenesis"/>
    <property type="evidence" value="ECO:0007669"/>
    <property type="project" value="TreeGrafter"/>
</dbReference>
<dbReference type="InterPro" id="IPR036578">
    <property type="entry name" value="SMAD_MH1_sf"/>
</dbReference>
<dbReference type="Ensembl" id="ENSSRHT00000067199.1">
    <property type="protein sequence ID" value="ENSSRHP00000065401.1"/>
    <property type="gene ID" value="ENSSRHG00000032565.1"/>
</dbReference>